<comment type="function">
    <text evidence="6">Exonuclease involved in the 3' processing of various precursor tRNAs. Initiates hydrolysis at the 3'-terminus of an RNA molecule and releases 5'-mononucleotides.</text>
</comment>
<gene>
    <name evidence="6" type="primary">rnd</name>
    <name evidence="8" type="ordered locus">CGSHiGG_05130</name>
</gene>
<dbReference type="GO" id="GO:0005737">
    <property type="term" value="C:cytoplasm"/>
    <property type="evidence" value="ECO:0007669"/>
    <property type="project" value="UniProtKB-SubCell"/>
</dbReference>
<evidence type="ECO:0000313" key="8">
    <source>
        <dbReference type="EMBL" id="ABQ99962.1"/>
    </source>
</evidence>
<keyword evidence="4 6" id="KW-0378">Hydrolase</keyword>
<dbReference type="SMART" id="SM00474">
    <property type="entry name" value="35EXOc"/>
    <property type="match status" value="1"/>
</dbReference>
<dbReference type="InterPro" id="IPR012337">
    <property type="entry name" value="RNaseH-like_sf"/>
</dbReference>
<sequence length="401" mass="46275">MSKWDSNIPFLFFSNKKITMIKECQNPPHFRVVTDNTALLEVCNLAQQKSAVALDTEFMRVSTYFPKLGLIQLYDGERVSLIDPLAITDFSPFVALLANPKVLKILHSCSEDLLVFLQEFDQLPRPMIDTQIMARFLGLGTSAGLAKLAQQYLNIEIDKGATLTNWIKRPLSDIQLQYAAGDVWYLLPLYHILEKELAKTPWEQAVRDDCELILAKTHKLQERDSEKAYLDIPNAWKLNPLELSRLRVLAQWRQNVAIERDLALSYIVKSEHLWKVAKNNPRNTSEMLEMGLTENEVRVRGKKILQLLAQARRVSSNDYPKPIERISEDPRYKKTIRLLQEKVNSLTPEGLTPEIVASKRTLEELIKWVWKYDCSQDKLPELLIGWRKPIGEKLVDVLKQI</sequence>
<dbReference type="InterPro" id="IPR048579">
    <property type="entry name" value="RNAseD_HRDC_C"/>
</dbReference>
<keyword evidence="5 6" id="KW-0269">Exonuclease</keyword>
<dbReference type="InterPro" id="IPR044876">
    <property type="entry name" value="HRDC_dom_sf"/>
</dbReference>
<comment type="subcellular location">
    <subcellularLocation>
        <location evidence="6">Cytoplasm</location>
    </subcellularLocation>
</comment>
<dbReference type="InterPro" id="IPR036397">
    <property type="entry name" value="RNaseH_sf"/>
</dbReference>
<dbReference type="GO" id="GO:0003676">
    <property type="term" value="F:nucleic acid binding"/>
    <property type="evidence" value="ECO:0007669"/>
    <property type="project" value="InterPro"/>
</dbReference>
<organism evidence="8 9">
    <name type="scientific">Haemophilus influenzae (strain PittGG)</name>
    <dbReference type="NCBI Taxonomy" id="374931"/>
    <lineage>
        <taxon>Bacteria</taxon>
        <taxon>Pseudomonadati</taxon>
        <taxon>Pseudomonadota</taxon>
        <taxon>Gammaproteobacteria</taxon>
        <taxon>Pasteurellales</taxon>
        <taxon>Pasteurellaceae</taxon>
        <taxon>Haemophilus</taxon>
    </lineage>
</organism>
<dbReference type="HOGENOM" id="CLU_042387_0_0_6"/>
<keyword evidence="1 6" id="KW-0963">Cytoplasm</keyword>
<dbReference type="Pfam" id="PF00570">
    <property type="entry name" value="HRDC"/>
    <property type="match status" value="1"/>
</dbReference>
<dbReference type="InterPro" id="IPR002121">
    <property type="entry name" value="HRDC_dom"/>
</dbReference>
<dbReference type="Gene3D" id="3.30.420.10">
    <property type="entry name" value="Ribonuclease H-like superfamily/Ribonuclease H"/>
    <property type="match status" value="1"/>
</dbReference>
<evidence type="ECO:0000256" key="1">
    <source>
        <dbReference type="ARBA" id="ARBA00022490"/>
    </source>
</evidence>
<dbReference type="GO" id="GO:0008408">
    <property type="term" value="F:3'-5' exonuclease activity"/>
    <property type="evidence" value="ECO:0007669"/>
    <property type="project" value="InterPro"/>
</dbReference>
<dbReference type="EC" id="3.1.13.5" evidence="6"/>
<name>A5UGQ7_HAEIG</name>
<comment type="cofactor">
    <cofactor evidence="6">
        <name>a divalent metal cation</name>
        <dbReference type="ChEBI" id="CHEBI:60240"/>
    </cofactor>
</comment>
<evidence type="ECO:0000259" key="7">
    <source>
        <dbReference type="PROSITE" id="PS50967"/>
    </source>
</evidence>
<dbReference type="SMART" id="SM00341">
    <property type="entry name" value="HRDC"/>
    <property type="match status" value="1"/>
</dbReference>
<dbReference type="EMBL" id="CP000672">
    <property type="protein sequence ID" value="ABQ99962.1"/>
    <property type="molecule type" value="Genomic_DNA"/>
</dbReference>
<comment type="similarity">
    <text evidence="6">Belongs to the RNase D family.</text>
</comment>
<evidence type="ECO:0000256" key="3">
    <source>
        <dbReference type="ARBA" id="ARBA00022722"/>
    </source>
</evidence>
<dbReference type="CDD" id="cd06142">
    <property type="entry name" value="RNaseD_exo"/>
    <property type="match status" value="1"/>
</dbReference>
<dbReference type="SUPFAM" id="SSF47819">
    <property type="entry name" value="HRDC-like"/>
    <property type="match status" value="2"/>
</dbReference>
<evidence type="ECO:0000313" key="9">
    <source>
        <dbReference type="Proteomes" id="UP000001990"/>
    </source>
</evidence>
<protein>
    <recommendedName>
        <fullName evidence="6">Ribonuclease D</fullName>
        <shortName evidence="6">RNase D</shortName>
        <ecNumber evidence="6">3.1.13.5</ecNumber>
    </recommendedName>
</protein>
<dbReference type="GO" id="GO:0042780">
    <property type="term" value="P:tRNA 3'-end processing"/>
    <property type="evidence" value="ECO:0007669"/>
    <property type="project" value="UniProtKB-UniRule"/>
</dbReference>
<dbReference type="Pfam" id="PF01612">
    <property type="entry name" value="DNA_pol_A_exo1"/>
    <property type="match status" value="1"/>
</dbReference>
<proteinExistence type="inferred from homology"/>
<dbReference type="AlphaFoldDB" id="A5UGQ7"/>
<keyword evidence="3 6" id="KW-0540">Nuclease</keyword>
<evidence type="ECO:0000256" key="4">
    <source>
        <dbReference type="ARBA" id="ARBA00022801"/>
    </source>
</evidence>
<feature type="domain" description="HRDC" evidence="7">
    <location>
        <begin position="239"/>
        <end position="318"/>
    </location>
</feature>
<reference evidence="8 9" key="1">
    <citation type="journal article" date="2007" name="Genome Biol.">
        <title>Characterization and modeling of the Haemophilus influenzae core and supragenomes based on the complete genomic sequences of Rd and 12 clinical nontypeable strains.</title>
        <authorList>
            <person name="Hogg J.S."/>
            <person name="Hu F.Z."/>
            <person name="Janto B."/>
            <person name="Boissy R."/>
            <person name="Hayes J."/>
            <person name="Keefe R."/>
            <person name="Post J.C."/>
            <person name="Ehrlich G.D."/>
        </authorList>
    </citation>
    <scope>NUCLEOTIDE SEQUENCE [LARGE SCALE GENOMIC DNA]</scope>
    <source>
        <strain evidence="8 9">PittGG</strain>
    </source>
</reference>
<dbReference type="GO" id="GO:0033890">
    <property type="term" value="F:ribonuclease D activity"/>
    <property type="evidence" value="ECO:0007669"/>
    <property type="project" value="UniProtKB-UniRule"/>
</dbReference>
<dbReference type="Pfam" id="PF21293">
    <property type="entry name" value="RNAseD_HRDC_C"/>
    <property type="match status" value="1"/>
</dbReference>
<dbReference type="NCBIfam" id="TIGR01388">
    <property type="entry name" value="rnd"/>
    <property type="match status" value="1"/>
</dbReference>
<evidence type="ECO:0000256" key="2">
    <source>
        <dbReference type="ARBA" id="ARBA00022694"/>
    </source>
</evidence>
<dbReference type="SUPFAM" id="SSF53098">
    <property type="entry name" value="Ribonuclease H-like"/>
    <property type="match status" value="1"/>
</dbReference>
<dbReference type="InterPro" id="IPR051086">
    <property type="entry name" value="RNase_D-like"/>
</dbReference>
<dbReference type="PANTHER" id="PTHR47649:SF1">
    <property type="entry name" value="RIBONUCLEASE D"/>
    <property type="match status" value="1"/>
</dbReference>
<dbReference type="HAMAP" id="MF_01899">
    <property type="entry name" value="RNase_D"/>
    <property type="match status" value="1"/>
</dbReference>
<dbReference type="KEGG" id="hiq:CGSHiGG_05130"/>
<keyword evidence="2 6" id="KW-0819">tRNA processing</keyword>
<evidence type="ECO:0000256" key="5">
    <source>
        <dbReference type="ARBA" id="ARBA00022839"/>
    </source>
</evidence>
<dbReference type="InterPro" id="IPR010997">
    <property type="entry name" value="HRDC-like_sf"/>
</dbReference>
<dbReference type="Proteomes" id="UP000001990">
    <property type="component" value="Chromosome"/>
</dbReference>
<dbReference type="PROSITE" id="PS50967">
    <property type="entry name" value="HRDC"/>
    <property type="match status" value="1"/>
</dbReference>
<dbReference type="PANTHER" id="PTHR47649">
    <property type="entry name" value="RIBONUCLEASE D"/>
    <property type="match status" value="1"/>
</dbReference>
<dbReference type="InterPro" id="IPR006292">
    <property type="entry name" value="RNase_D"/>
</dbReference>
<dbReference type="InterPro" id="IPR002562">
    <property type="entry name" value="3'-5'_exonuclease_dom"/>
</dbReference>
<comment type="catalytic activity">
    <reaction evidence="6">
        <text>Exonucleolytic cleavage that removes extra residues from the 3'-terminus of tRNA to produce 5'-mononucleotides.</text>
        <dbReference type="EC" id="3.1.13.5"/>
    </reaction>
</comment>
<dbReference type="GO" id="GO:0000166">
    <property type="term" value="F:nucleotide binding"/>
    <property type="evidence" value="ECO:0007669"/>
    <property type="project" value="InterPro"/>
</dbReference>
<accession>A5UGQ7</accession>
<evidence type="ECO:0000256" key="6">
    <source>
        <dbReference type="HAMAP-Rule" id="MF_01899"/>
    </source>
</evidence>
<dbReference type="Gene3D" id="1.10.150.80">
    <property type="entry name" value="HRDC domain"/>
    <property type="match status" value="2"/>
</dbReference>